<gene>
    <name evidence="1" type="ORF">S12H4_35822</name>
</gene>
<dbReference type="AlphaFoldDB" id="X1T7R8"/>
<organism evidence="1">
    <name type="scientific">marine sediment metagenome</name>
    <dbReference type="NCBI Taxonomy" id="412755"/>
    <lineage>
        <taxon>unclassified sequences</taxon>
        <taxon>metagenomes</taxon>
        <taxon>ecological metagenomes</taxon>
    </lineage>
</organism>
<proteinExistence type="predicted"/>
<sequence>RVVEPLVRSTRKRAPLYHIMFASKDELGYRFWSEAIQHDVYGQQRMDF</sequence>
<protein>
    <submittedName>
        <fullName evidence="1">Uncharacterized protein</fullName>
    </submittedName>
</protein>
<comment type="caution">
    <text evidence="1">The sequence shown here is derived from an EMBL/GenBank/DDBJ whole genome shotgun (WGS) entry which is preliminary data.</text>
</comment>
<evidence type="ECO:0000313" key="1">
    <source>
        <dbReference type="EMBL" id="GAJ01329.1"/>
    </source>
</evidence>
<name>X1T7R8_9ZZZZ</name>
<feature type="non-terminal residue" evidence="1">
    <location>
        <position position="1"/>
    </location>
</feature>
<reference evidence="1" key="1">
    <citation type="journal article" date="2014" name="Front. Microbiol.">
        <title>High frequency of phylogenetically diverse reductive dehalogenase-homologous genes in deep subseafloor sedimentary metagenomes.</title>
        <authorList>
            <person name="Kawai M."/>
            <person name="Futagami T."/>
            <person name="Toyoda A."/>
            <person name="Takaki Y."/>
            <person name="Nishi S."/>
            <person name="Hori S."/>
            <person name="Arai W."/>
            <person name="Tsubouchi T."/>
            <person name="Morono Y."/>
            <person name="Uchiyama I."/>
            <person name="Ito T."/>
            <person name="Fujiyama A."/>
            <person name="Inagaki F."/>
            <person name="Takami H."/>
        </authorList>
    </citation>
    <scope>NUCLEOTIDE SEQUENCE</scope>
    <source>
        <strain evidence="1">Expedition CK06-06</strain>
    </source>
</reference>
<dbReference type="EMBL" id="BARW01021309">
    <property type="protein sequence ID" value="GAJ01329.1"/>
    <property type="molecule type" value="Genomic_DNA"/>
</dbReference>
<accession>X1T7R8</accession>